<comment type="caution">
    <text evidence="1">The sequence shown here is derived from an EMBL/GenBank/DDBJ whole genome shotgun (WGS) entry which is preliminary data.</text>
</comment>
<proteinExistence type="predicted"/>
<evidence type="ECO:0000313" key="1">
    <source>
        <dbReference type="EMBL" id="KAJ8411486.1"/>
    </source>
</evidence>
<organism evidence="1 2">
    <name type="scientific">Aldrovandia affinis</name>
    <dbReference type="NCBI Taxonomy" id="143900"/>
    <lineage>
        <taxon>Eukaryota</taxon>
        <taxon>Metazoa</taxon>
        <taxon>Chordata</taxon>
        <taxon>Craniata</taxon>
        <taxon>Vertebrata</taxon>
        <taxon>Euteleostomi</taxon>
        <taxon>Actinopterygii</taxon>
        <taxon>Neopterygii</taxon>
        <taxon>Teleostei</taxon>
        <taxon>Notacanthiformes</taxon>
        <taxon>Halosauridae</taxon>
        <taxon>Aldrovandia</taxon>
    </lineage>
</organism>
<dbReference type="AlphaFoldDB" id="A0AAD7T184"/>
<dbReference type="Proteomes" id="UP001221898">
    <property type="component" value="Unassembled WGS sequence"/>
</dbReference>
<accession>A0AAD7T184</accession>
<name>A0AAD7T184_9TELE</name>
<protein>
    <submittedName>
        <fullName evidence="1">Uncharacterized protein</fullName>
    </submittedName>
</protein>
<dbReference type="EMBL" id="JAINUG010000022">
    <property type="protein sequence ID" value="KAJ8411486.1"/>
    <property type="molecule type" value="Genomic_DNA"/>
</dbReference>
<gene>
    <name evidence="1" type="ORF">AAFF_G00162940</name>
</gene>
<reference evidence="1" key="1">
    <citation type="journal article" date="2023" name="Science">
        <title>Genome structures resolve the early diversification of teleost fishes.</title>
        <authorList>
            <person name="Parey E."/>
            <person name="Louis A."/>
            <person name="Montfort J."/>
            <person name="Bouchez O."/>
            <person name="Roques C."/>
            <person name="Iampietro C."/>
            <person name="Lluch J."/>
            <person name="Castinel A."/>
            <person name="Donnadieu C."/>
            <person name="Desvignes T."/>
            <person name="Floi Bucao C."/>
            <person name="Jouanno E."/>
            <person name="Wen M."/>
            <person name="Mejri S."/>
            <person name="Dirks R."/>
            <person name="Jansen H."/>
            <person name="Henkel C."/>
            <person name="Chen W.J."/>
            <person name="Zahm M."/>
            <person name="Cabau C."/>
            <person name="Klopp C."/>
            <person name="Thompson A.W."/>
            <person name="Robinson-Rechavi M."/>
            <person name="Braasch I."/>
            <person name="Lecointre G."/>
            <person name="Bobe J."/>
            <person name="Postlethwait J.H."/>
            <person name="Berthelot C."/>
            <person name="Roest Crollius H."/>
            <person name="Guiguen Y."/>
        </authorList>
    </citation>
    <scope>NUCLEOTIDE SEQUENCE</scope>
    <source>
        <strain evidence="1">NC1722</strain>
    </source>
</reference>
<evidence type="ECO:0000313" key="2">
    <source>
        <dbReference type="Proteomes" id="UP001221898"/>
    </source>
</evidence>
<keyword evidence="2" id="KW-1185">Reference proteome</keyword>
<sequence>MNRRKRTVSEIVKDSCGILQDLESPLNQDRASTRPMPFRLGKECGLIWPPGWPRLRECDAAGGRYLAACPPESGVCDGGLREHSADATR</sequence>